<organism evidence="2 3">
    <name type="scientific">Kangiella sediminilitoris</name>
    <dbReference type="NCBI Taxonomy" id="1144748"/>
    <lineage>
        <taxon>Bacteria</taxon>
        <taxon>Pseudomonadati</taxon>
        <taxon>Pseudomonadota</taxon>
        <taxon>Gammaproteobacteria</taxon>
        <taxon>Kangiellales</taxon>
        <taxon>Kangiellaceae</taxon>
        <taxon>Kangiella</taxon>
    </lineage>
</organism>
<dbReference type="GO" id="GO:0015385">
    <property type="term" value="F:sodium:proton antiporter activity"/>
    <property type="evidence" value="ECO:0007669"/>
    <property type="project" value="TreeGrafter"/>
</dbReference>
<dbReference type="PANTHER" id="PTHR34703:SF1">
    <property type="entry name" value="ANTIPORTER SUBUNIT MNHG2-RELATED"/>
    <property type="match status" value="1"/>
</dbReference>
<evidence type="ECO:0000313" key="2">
    <source>
        <dbReference type="EMBL" id="AOE49372.1"/>
    </source>
</evidence>
<dbReference type="NCBIfam" id="TIGR01300">
    <property type="entry name" value="CPA3_mnhG_phaG"/>
    <property type="match status" value="1"/>
</dbReference>
<gene>
    <name evidence="2" type="ORF">KS2013_648</name>
</gene>
<keyword evidence="1" id="KW-1133">Transmembrane helix</keyword>
<name>A0A1B3B9A0_9GAMM</name>
<protein>
    <submittedName>
        <fullName evidence="2">Monovalent cation/proton antiporter, MnhG/PhaG subunit</fullName>
    </submittedName>
</protein>
<dbReference type="RefSeq" id="WP_068989684.1">
    <property type="nucleotide sequence ID" value="NZ_CP012418.1"/>
</dbReference>
<dbReference type="Pfam" id="PF03334">
    <property type="entry name" value="PhaG_MnhG_YufB"/>
    <property type="match status" value="1"/>
</dbReference>
<evidence type="ECO:0000313" key="3">
    <source>
        <dbReference type="Proteomes" id="UP000094147"/>
    </source>
</evidence>
<feature type="transmembrane region" description="Helical" evidence="1">
    <location>
        <begin position="7"/>
        <end position="27"/>
    </location>
</feature>
<feature type="transmembrane region" description="Helical" evidence="1">
    <location>
        <begin position="63"/>
        <end position="88"/>
    </location>
</feature>
<dbReference type="KEGG" id="ksd:KS2013_648"/>
<dbReference type="Proteomes" id="UP000094147">
    <property type="component" value="Chromosome"/>
</dbReference>
<reference evidence="3" key="1">
    <citation type="submission" date="2015-08" db="EMBL/GenBank/DDBJ databases">
        <authorList>
            <person name="Kim K.M."/>
        </authorList>
    </citation>
    <scope>NUCLEOTIDE SEQUENCE [LARGE SCALE GENOMIC DNA]</scope>
    <source>
        <strain evidence="3">KCTC 23892</strain>
    </source>
</reference>
<accession>A0A1B3B9A0</accession>
<dbReference type="OrthoDB" id="9813804at2"/>
<sequence length="127" mass="13714">MNFFIDGLSWGLLVIGSFICFSGAIGIHRFPEFFSRMHAASVTDTLGSGLILLGLMLQTGGEIIVLVKLVLIFLFILITSPTASHALAKAALHGGLRPIQGSHKDEKEDVLTKFGRQATSDSDKNKE</sequence>
<dbReference type="AlphaFoldDB" id="A0A1B3B9A0"/>
<keyword evidence="1" id="KW-0472">Membrane</keyword>
<keyword evidence="3" id="KW-1185">Reference proteome</keyword>
<dbReference type="EMBL" id="CP012418">
    <property type="protein sequence ID" value="AOE49372.1"/>
    <property type="molecule type" value="Genomic_DNA"/>
</dbReference>
<evidence type="ECO:0000256" key="1">
    <source>
        <dbReference type="SAM" id="Phobius"/>
    </source>
</evidence>
<dbReference type="PATRIC" id="fig|1144748.3.peg.656"/>
<dbReference type="STRING" id="1144748.KS2013_648"/>
<dbReference type="PANTHER" id="PTHR34703">
    <property type="entry name" value="ANTIPORTER SUBUNIT MNHG2-RELATED"/>
    <property type="match status" value="1"/>
</dbReference>
<proteinExistence type="predicted"/>
<dbReference type="InterPro" id="IPR005133">
    <property type="entry name" value="PhaG_MnhG_YufB"/>
</dbReference>
<keyword evidence="1" id="KW-0812">Transmembrane</keyword>